<proteinExistence type="inferred from homology"/>
<dbReference type="NCBIfam" id="NF003320">
    <property type="entry name" value="PRK04333.1"/>
    <property type="match status" value="1"/>
</dbReference>
<protein>
    <recommendedName>
        <fullName evidence="3">Large ribosomal subunit protein eL14</fullName>
    </recommendedName>
</protein>
<dbReference type="FunFam" id="2.30.30.30:FF:000045">
    <property type="entry name" value="50S ribosomal protein L14e"/>
    <property type="match status" value="1"/>
</dbReference>
<dbReference type="HOGENOM" id="CLU_183474_0_0_2"/>
<dbReference type="Proteomes" id="UP000010469">
    <property type="component" value="Chromosome"/>
</dbReference>
<dbReference type="AlphaFoldDB" id="L0AAN2"/>
<name>L0AAN2_CALLD</name>
<evidence type="ECO:0000256" key="1">
    <source>
        <dbReference type="ARBA" id="ARBA00022980"/>
    </source>
</evidence>
<dbReference type="EMBL" id="CP003378">
    <property type="protein sequence ID" value="AFZ70162.1"/>
    <property type="molecule type" value="Genomic_DNA"/>
</dbReference>
<evidence type="ECO:0000256" key="3">
    <source>
        <dbReference type="HAMAP-Rule" id="MF_00721"/>
    </source>
</evidence>
<dbReference type="InterPro" id="IPR039660">
    <property type="entry name" value="Ribosomal_eL14"/>
</dbReference>
<evidence type="ECO:0000313" key="4">
    <source>
        <dbReference type="EMBL" id="AFZ70162.1"/>
    </source>
</evidence>
<dbReference type="GO" id="GO:0022625">
    <property type="term" value="C:cytosolic large ribosomal subunit"/>
    <property type="evidence" value="ECO:0007669"/>
    <property type="project" value="TreeGrafter"/>
</dbReference>
<dbReference type="STRING" id="1056495.Calag_0389"/>
<evidence type="ECO:0000256" key="2">
    <source>
        <dbReference type="ARBA" id="ARBA00023274"/>
    </source>
</evidence>
<dbReference type="eggNOG" id="arCOG04167">
    <property type="taxonomic scope" value="Archaea"/>
</dbReference>
<dbReference type="OrthoDB" id="63594at2157"/>
<dbReference type="GO" id="GO:0003735">
    <property type="term" value="F:structural constituent of ribosome"/>
    <property type="evidence" value="ECO:0007669"/>
    <property type="project" value="InterPro"/>
</dbReference>
<dbReference type="InterPro" id="IPR008991">
    <property type="entry name" value="Translation_prot_SH3-like_sf"/>
</dbReference>
<organism evidence="4 5">
    <name type="scientific">Caldisphaera lagunensis (strain DSM 15908 / JCM 11604 / ANMR 0165 / IC-154)</name>
    <dbReference type="NCBI Taxonomy" id="1056495"/>
    <lineage>
        <taxon>Archaea</taxon>
        <taxon>Thermoproteota</taxon>
        <taxon>Thermoprotei</taxon>
        <taxon>Acidilobales</taxon>
        <taxon>Caldisphaeraceae</taxon>
        <taxon>Caldisphaera</taxon>
    </lineage>
</organism>
<dbReference type="FunCoup" id="L0AAN2">
    <property type="interactions" value="130"/>
</dbReference>
<dbReference type="InterPro" id="IPR023651">
    <property type="entry name" value="Ribosomal_eL14_arc"/>
</dbReference>
<dbReference type="PANTHER" id="PTHR11127">
    <property type="entry name" value="60S RIBOSOMAL PROTEIN L14"/>
    <property type="match status" value="1"/>
</dbReference>
<reference evidence="5" key="1">
    <citation type="submission" date="2012-03" db="EMBL/GenBank/DDBJ databases">
        <title>Complete genome of Caldisphaera lagunensis DSM 15908.</title>
        <authorList>
            <person name="Lucas S."/>
            <person name="Copeland A."/>
            <person name="Lapidus A."/>
            <person name="Glavina del Rio T."/>
            <person name="Dalin E."/>
            <person name="Tice H."/>
            <person name="Bruce D."/>
            <person name="Goodwin L."/>
            <person name="Pitluck S."/>
            <person name="Peters L."/>
            <person name="Mikhailova N."/>
            <person name="Teshima H."/>
            <person name="Kyrpides N."/>
            <person name="Mavromatis K."/>
            <person name="Ivanova N."/>
            <person name="Brettin T."/>
            <person name="Detter J.C."/>
            <person name="Han C."/>
            <person name="Larimer F."/>
            <person name="Land M."/>
            <person name="Hauser L."/>
            <person name="Markowitz V."/>
            <person name="Cheng J.-F."/>
            <person name="Hugenholtz P."/>
            <person name="Woyke T."/>
            <person name="Wu D."/>
            <person name="Spring S."/>
            <person name="Schroeder M."/>
            <person name="Brambilla E."/>
            <person name="Klenk H.-P."/>
            <person name="Eisen J.A."/>
        </authorList>
    </citation>
    <scope>NUCLEOTIDE SEQUENCE [LARGE SCALE GENOMIC DNA]</scope>
    <source>
        <strain evidence="5">DSM 15908 / JCM 11604 / IC-154</strain>
    </source>
</reference>
<sequence>MPAIEIGRVCIKTTGKELGRKCVIVDIIDQNFVLITGPKSLSGVKRRRTNIKHLMPTDKIINIKKGDSDEEVLNQLKNSNLTDFMKTKEKIVLA</sequence>
<evidence type="ECO:0000313" key="5">
    <source>
        <dbReference type="Proteomes" id="UP000010469"/>
    </source>
</evidence>
<dbReference type="InterPro" id="IPR014722">
    <property type="entry name" value="Rib_uL2_dom2"/>
</dbReference>
<dbReference type="PANTHER" id="PTHR11127:SF2">
    <property type="entry name" value="LARGE RIBOSOMAL SUBUNIT PROTEIN EL14"/>
    <property type="match status" value="1"/>
</dbReference>
<dbReference type="KEGG" id="clg:Calag_0389"/>
<keyword evidence="5" id="KW-1185">Reference proteome</keyword>
<dbReference type="HAMAP" id="MF_00721">
    <property type="entry name" value="Ribosomal_eL14"/>
    <property type="match status" value="1"/>
</dbReference>
<accession>L0AAN2</accession>
<gene>
    <name evidence="3" type="primary">rpl14e</name>
    <name evidence="4" type="ordered locus">Calag_0389</name>
</gene>
<comment type="similarity">
    <text evidence="3">Belongs to the eukaryotic ribosomal protein eL14 family.</text>
</comment>
<dbReference type="InParanoid" id="L0AAN2"/>
<dbReference type="CDD" id="cd23702">
    <property type="entry name" value="eL14"/>
    <property type="match status" value="1"/>
</dbReference>
<keyword evidence="2 3" id="KW-0687">Ribonucleoprotein</keyword>
<dbReference type="GO" id="GO:0003723">
    <property type="term" value="F:RNA binding"/>
    <property type="evidence" value="ECO:0007669"/>
    <property type="project" value="InterPro"/>
</dbReference>
<dbReference type="GO" id="GO:0042273">
    <property type="term" value="P:ribosomal large subunit biogenesis"/>
    <property type="evidence" value="ECO:0007669"/>
    <property type="project" value="TreeGrafter"/>
</dbReference>
<dbReference type="Gene3D" id="2.30.30.30">
    <property type="match status" value="1"/>
</dbReference>
<dbReference type="RefSeq" id="WP_015232060.1">
    <property type="nucleotide sequence ID" value="NC_019791.1"/>
</dbReference>
<dbReference type="GeneID" id="14211649"/>
<dbReference type="SUPFAM" id="SSF50104">
    <property type="entry name" value="Translation proteins SH3-like domain"/>
    <property type="match status" value="1"/>
</dbReference>
<keyword evidence="1 3" id="KW-0689">Ribosomal protein</keyword>
<dbReference type="GO" id="GO:0006412">
    <property type="term" value="P:translation"/>
    <property type="evidence" value="ECO:0007669"/>
    <property type="project" value="UniProtKB-UniRule"/>
</dbReference>